<dbReference type="InterPro" id="IPR036612">
    <property type="entry name" value="KH_dom_type_1_sf"/>
</dbReference>
<dbReference type="GO" id="GO:0005634">
    <property type="term" value="C:nucleus"/>
    <property type="evidence" value="ECO:0007669"/>
    <property type="project" value="UniProtKB-SubCell"/>
</dbReference>
<sequence>MGTESNKDERNTPEYLAQLLKDKKQMQAFPNVFLHIERLLDDEVNRVRGNLFHLNSAKDHMMLPDPVGPVLTLQEKLFVPVKDHPDFNFVGRILGPRGMTAKQLEQDTGCKIMVRGMGSMRDKKKEEMNRGKPNWEHLNEDLHVLITVEDTRGRAELKLRRAVDEVKKLLVPAPEGEDDLKKRQLMELAIINGTYRDTKALGPGGIPGGPASAQGPRFFAPGMALGQMLRSPTPAGAPIILTQRMQPPMSPVTSMAGAALYNGMPPPLVSPAEAGLLYQFDPYGLAAPLLEYPAALDQSIAGAVPKLRRAVSMREHPYNRVSLANL</sequence>
<feature type="domain" description="K Homology" evidence="5">
    <location>
        <begin position="71"/>
        <end position="171"/>
    </location>
</feature>
<dbReference type="Proteomes" id="UP001209878">
    <property type="component" value="Unassembled WGS sequence"/>
</dbReference>
<dbReference type="GO" id="GO:0048024">
    <property type="term" value="P:regulation of mRNA splicing, via spliceosome"/>
    <property type="evidence" value="ECO:0007669"/>
    <property type="project" value="TreeGrafter"/>
</dbReference>
<dbReference type="SMART" id="SM00322">
    <property type="entry name" value="KH"/>
    <property type="match status" value="1"/>
</dbReference>
<protein>
    <recommendedName>
        <fullName evidence="5">K Homology domain-containing protein</fullName>
    </recommendedName>
</protein>
<dbReference type="Gene3D" id="1.20.5.4010">
    <property type="match status" value="1"/>
</dbReference>
<dbReference type="PANTHER" id="PTHR11208">
    <property type="entry name" value="RNA-BINDING PROTEIN RELATED"/>
    <property type="match status" value="1"/>
</dbReference>
<dbReference type="SUPFAM" id="SSF54791">
    <property type="entry name" value="Eukaryotic type KH-domain (KH-domain type I)"/>
    <property type="match status" value="1"/>
</dbReference>
<evidence type="ECO:0000256" key="1">
    <source>
        <dbReference type="ARBA" id="ARBA00004123"/>
    </source>
</evidence>
<dbReference type="InterPro" id="IPR055256">
    <property type="entry name" value="KH_1_KHDC4/BBP-like"/>
</dbReference>
<evidence type="ECO:0000256" key="3">
    <source>
        <dbReference type="ARBA" id="ARBA00022884"/>
    </source>
</evidence>
<dbReference type="Gene3D" id="3.30.1370.10">
    <property type="entry name" value="K Homology domain, type 1"/>
    <property type="match status" value="1"/>
</dbReference>
<accession>A0AAD9P957</accession>
<dbReference type="CDD" id="cd22465">
    <property type="entry name" value="KH-I_Hqk"/>
    <property type="match status" value="1"/>
</dbReference>
<keyword evidence="3" id="KW-0694">RNA-binding</keyword>
<organism evidence="6 7">
    <name type="scientific">Ridgeia piscesae</name>
    <name type="common">Tubeworm</name>
    <dbReference type="NCBI Taxonomy" id="27915"/>
    <lineage>
        <taxon>Eukaryota</taxon>
        <taxon>Metazoa</taxon>
        <taxon>Spiralia</taxon>
        <taxon>Lophotrochozoa</taxon>
        <taxon>Annelida</taxon>
        <taxon>Polychaeta</taxon>
        <taxon>Sedentaria</taxon>
        <taxon>Canalipalpata</taxon>
        <taxon>Sabellida</taxon>
        <taxon>Siboglinidae</taxon>
        <taxon>Ridgeia</taxon>
    </lineage>
</organism>
<dbReference type="InterPro" id="IPR004087">
    <property type="entry name" value="KH_dom"/>
</dbReference>
<reference evidence="6" key="1">
    <citation type="journal article" date="2023" name="Mol. Biol. Evol.">
        <title>Third-Generation Sequencing Reveals the Adaptive Role of the Epigenome in Three Deep-Sea Polychaetes.</title>
        <authorList>
            <person name="Perez M."/>
            <person name="Aroh O."/>
            <person name="Sun Y."/>
            <person name="Lan Y."/>
            <person name="Juniper S.K."/>
            <person name="Young C.R."/>
            <person name="Angers B."/>
            <person name="Qian P.Y."/>
        </authorList>
    </citation>
    <scope>NUCLEOTIDE SEQUENCE</scope>
    <source>
        <strain evidence="6">R07B-5</strain>
    </source>
</reference>
<name>A0AAD9P957_RIDPI</name>
<dbReference type="EMBL" id="JAODUO010000077">
    <property type="protein sequence ID" value="KAK2190529.1"/>
    <property type="molecule type" value="Genomic_DNA"/>
</dbReference>
<dbReference type="InterPro" id="IPR045071">
    <property type="entry name" value="BBP-like"/>
</dbReference>
<comment type="subcellular location">
    <subcellularLocation>
        <location evidence="1">Nucleus</location>
    </subcellularLocation>
</comment>
<dbReference type="AlphaFoldDB" id="A0AAD9P957"/>
<dbReference type="GO" id="GO:0003729">
    <property type="term" value="F:mRNA binding"/>
    <property type="evidence" value="ECO:0007669"/>
    <property type="project" value="TreeGrafter"/>
</dbReference>
<comment type="caution">
    <text evidence="6">The sequence shown here is derived from an EMBL/GenBank/DDBJ whole genome shotgun (WGS) entry which is preliminary data.</text>
</comment>
<keyword evidence="4" id="KW-0539">Nucleus</keyword>
<dbReference type="FunFam" id="3.30.1370.10:FF:000055">
    <property type="entry name" value="protein quaking isoform X1"/>
    <property type="match status" value="1"/>
</dbReference>
<dbReference type="Pfam" id="PF16544">
    <property type="entry name" value="STAR_dimer"/>
    <property type="match status" value="1"/>
</dbReference>
<keyword evidence="7" id="KW-1185">Reference proteome</keyword>
<evidence type="ECO:0000259" key="5">
    <source>
        <dbReference type="SMART" id="SM00322"/>
    </source>
</evidence>
<dbReference type="Pfam" id="PF22675">
    <property type="entry name" value="KH-I_KHDC4-BBP"/>
    <property type="match status" value="1"/>
</dbReference>
<keyword evidence="2" id="KW-0217">Developmental protein</keyword>
<gene>
    <name evidence="6" type="ORF">NP493_77g03071</name>
</gene>
<proteinExistence type="predicted"/>
<evidence type="ECO:0000313" key="7">
    <source>
        <dbReference type="Proteomes" id="UP001209878"/>
    </source>
</evidence>
<dbReference type="InterPro" id="IPR032377">
    <property type="entry name" value="STAR_dimer"/>
</dbReference>
<evidence type="ECO:0000256" key="4">
    <source>
        <dbReference type="ARBA" id="ARBA00023242"/>
    </source>
</evidence>
<evidence type="ECO:0000256" key="2">
    <source>
        <dbReference type="ARBA" id="ARBA00022473"/>
    </source>
</evidence>
<dbReference type="PANTHER" id="PTHR11208:SF125">
    <property type="entry name" value="KH DOMAIN-CONTAINING RNA-BINDING PROTEIN QKI"/>
    <property type="match status" value="1"/>
</dbReference>
<evidence type="ECO:0000313" key="6">
    <source>
        <dbReference type="EMBL" id="KAK2190529.1"/>
    </source>
</evidence>